<protein>
    <submittedName>
        <fullName evidence="1">Uncharacterized protein</fullName>
    </submittedName>
</protein>
<name>A0ACB8CEC2_DERSI</name>
<dbReference type="EMBL" id="CM023476">
    <property type="protein sequence ID" value="KAH7941022.1"/>
    <property type="molecule type" value="Genomic_DNA"/>
</dbReference>
<sequence>MLYVGSFPQFCCDCERVGRVFYGLKKNSVPTKNDGVNRKGNGRGGGRRRPTSMSGPRTPSPGANTGAAPPPRYDPPPEQAGYVEAIRLRKENDDPKKTVNRLVNEMAEIKKLVSNASGNGAAVRVSETQIPALVDGNATSSKRRAVVNQTCESGVLSAEVSEIKQTLTALADSLKQVAPSVSFLTDSIRQIQDIALQETLVCAASLQDYRAVSGRPGGRDISTLIDKWLTHLTHDLKLGSGRIEYVMAKILLYVPQWNQRRNIIFVLNIYSNPRDSRQQFKTILKKATDLAGPRPLVVVGDFNAPCGLCGYVYDSTKGRNLRQDANEMDLTLSPFTLSEVPKVYDEVHKHTRQSTAELLKTWQASFFTCAEEKDASDHQYLEVGCGPGNFTRNHLFPTFPPTLKRLVSTDNSEAMLNYAKLVHDHPKIDRRLLDITVDEEVSRFIDEEGRFQRVYSFLALHWIEDKCAALKNIERLMTPGGECLVIYKACPGPGEPLYRALLESESWAKYHDVIRRTMPVLPEPCSPVALRNGLLNLVKQTGLVPLTCELLKSPLGGATIDEAARLYTVGNVLYPLLTKEEKPELLKFTKDVLLRGLRSDITTVASTQQLRLIFHGYKPQA</sequence>
<proteinExistence type="predicted"/>
<keyword evidence="2" id="KW-1185">Reference proteome</keyword>
<reference evidence="1" key="1">
    <citation type="submission" date="2020-05" db="EMBL/GenBank/DDBJ databases">
        <title>Large-scale comparative analyses of tick genomes elucidate their genetic diversity and vector capacities.</title>
        <authorList>
            <person name="Jia N."/>
            <person name="Wang J."/>
            <person name="Shi W."/>
            <person name="Du L."/>
            <person name="Sun Y."/>
            <person name="Zhan W."/>
            <person name="Jiang J."/>
            <person name="Wang Q."/>
            <person name="Zhang B."/>
            <person name="Ji P."/>
            <person name="Sakyi L.B."/>
            <person name="Cui X."/>
            <person name="Yuan T."/>
            <person name="Jiang B."/>
            <person name="Yang W."/>
            <person name="Lam T.T.-Y."/>
            <person name="Chang Q."/>
            <person name="Ding S."/>
            <person name="Wang X."/>
            <person name="Zhu J."/>
            <person name="Ruan X."/>
            <person name="Zhao L."/>
            <person name="Wei J."/>
            <person name="Que T."/>
            <person name="Du C."/>
            <person name="Cheng J."/>
            <person name="Dai P."/>
            <person name="Han X."/>
            <person name="Huang E."/>
            <person name="Gao Y."/>
            <person name="Liu J."/>
            <person name="Shao H."/>
            <person name="Ye R."/>
            <person name="Li L."/>
            <person name="Wei W."/>
            <person name="Wang X."/>
            <person name="Wang C."/>
            <person name="Yang T."/>
            <person name="Huo Q."/>
            <person name="Li W."/>
            <person name="Guo W."/>
            <person name="Chen H."/>
            <person name="Zhou L."/>
            <person name="Ni X."/>
            <person name="Tian J."/>
            <person name="Zhou Y."/>
            <person name="Sheng Y."/>
            <person name="Liu T."/>
            <person name="Pan Y."/>
            <person name="Xia L."/>
            <person name="Li J."/>
            <person name="Zhao F."/>
            <person name="Cao W."/>
        </authorList>
    </citation>
    <scope>NUCLEOTIDE SEQUENCE</scope>
    <source>
        <strain evidence="1">Dsil-2018</strain>
    </source>
</reference>
<dbReference type="Proteomes" id="UP000821865">
    <property type="component" value="Chromosome 7"/>
</dbReference>
<accession>A0ACB8CEC2</accession>
<evidence type="ECO:0000313" key="2">
    <source>
        <dbReference type="Proteomes" id="UP000821865"/>
    </source>
</evidence>
<organism evidence="1 2">
    <name type="scientific">Dermacentor silvarum</name>
    <name type="common">Tick</name>
    <dbReference type="NCBI Taxonomy" id="543639"/>
    <lineage>
        <taxon>Eukaryota</taxon>
        <taxon>Metazoa</taxon>
        <taxon>Ecdysozoa</taxon>
        <taxon>Arthropoda</taxon>
        <taxon>Chelicerata</taxon>
        <taxon>Arachnida</taxon>
        <taxon>Acari</taxon>
        <taxon>Parasitiformes</taxon>
        <taxon>Ixodida</taxon>
        <taxon>Ixodoidea</taxon>
        <taxon>Ixodidae</taxon>
        <taxon>Rhipicephalinae</taxon>
        <taxon>Dermacentor</taxon>
    </lineage>
</organism>
<gene>
    <name evidence="1" type="ORF">HPB49_009326</name>
</gene>
<evidence type="ECO:0000313" key="1">
    <source>
        <dbReference type="EMBL" id="KAH7941022.1"/>
    </source>
</evidence>
<comment type="caution">
    <text evidence="1">The sequence shown here is derived from an EMBL/GenBank/DDBJ whole genome shotgun (WGS) entry which is preliminary data.</text>
</comment>